<dbReference type="EMBL" id="JACHXY010000001">
    <property type="protein sequence ID" value="MBB3156993.1"/>
    <property type="molecule type" value="Genomic_DNA"/>
</dbReference>
<evidence type="ECO:0000313" key="1">
    <source>
        <dbReference type="EMBL" id="MBB3156993.1"/>
    </source>
</evidence>
<sequence>MHIIPPPLFIRGVGDVDDLVDDAVGFAPQCPRCLRTCEPWQAGRALAWRCPDCALALIG</sequence>
<organism evidence="1 2">
    <name type="scientific">Microbacterium proteolyticum</name>
    <dbReference type="NCBI Taxonomy" id="1572644"/>
    <lineage>
        <taxon>Bacteria</taxon>
        <taxon>Bacillati</taxon>
        <taxon>Actinomycetota</taxon>
        <taxon>Actinomycetes</taxon>
        <taxon>Micrococcales</taxon>
        <taxon>Microbacteriaceae</taxon>
        <taxon>Microbacterium</taxon>
    </lineage>
</organism>
<comment type="caution">
    <text evidence="1">The sequence shown here is derived from an EMBL/GenBank/DDBJ whole genome shotgun (WGS) entry which is preliminary data.</text>
</comment>
<evidence type="ECO:0000313" key="2">
    <source>
        <dbReference type="Proteomes" id="UP000543579"/>
    </source>
</evidence>
<dbReference type="Proteomes" id="UP000543579">
    <property type="component" value="Unassembled WGS sequence"/>
</dbReference>
<accession>A0A7W5CG03</accession>
<name>A0A7W5CG03_9MICO</name>
<dbReference type="GO" id="GO:0016740">
    <property type="term" value="F:transferase activity"/>
    <property type="evidence" value="ECO:0007669"/>
    <property type="project" value="UniProtKB-KW"/>
</dbReference>
<protein>
    <submittedName>
        <fullName evidence="1">tRNA(Ile2) C34 agmatinyltransferase TiaS</fullName>
    </submittedName>
</protein>
<proteinExistence type="predicted"/>
<gene>
    <name evidence="1" type="ORF">FHS07_000677</name>
</gene>
<keyword evidence="1" id="KW-0808">Transferase</keyword>
<dbReference type="RefSeq" id="WP_183418478.1">
    <property type="nucleotide sequence ID" value="NZ_JACHXY010000001.1"/>
</dbReference>
<dbReference type="AlphaFoldDB" id="A0A7W5CG03"/>
<reference evidence="1 2" key="1">
    <citation type="submission" date="2020-08" db="EMBL/GenBank/DDBJ databases">
        <title>Genomic Encyclopedia of Type Strains, Phase III (KMG-III): the genomes of soil and plant-associated and newly described type strains.</title>
        <authorList>
            <person name="Whitman W."/>
        </authorList>
    </citation>
    <scope>NUCLEOTIDE SEQUENCE [LARGE SCALE GENOMIC DNA]</scope>
    <source>
        <strain evidence="1 2">CECT 8356</strain>
    </source>
</reference>